<dbReference type="InterPro" id="IPR036186">
    <property type="entry name" value="Serpin_sf"/>
</dbReference>
<feature type="chain" id="PRO_5012788429" description="Serpin domain-containing protein" evidence="5">
    <location>
        <begin position="19"/>
        <end position="400"/>
    </location>
</feature>
<dbReference type="Gene3D" id="3.30.497.10">
    <property type="entry name" value="Antithrombin, subunit I, domain 2"/>
    <property type="match status" value="1"/>
</dbReference>
<dbReference type="GO" id="GO:0005615">
    <property type="term" value="C:extracellular space"/>
    <property type="evidence" value="ECO:0007669"/>
    <property type="project" value="InterPro"/>
</dbReference>
<gene>
    <name evidence="7" type="ORF">B5V51_14139</name>
</gene>
<dbReference type="Gene3D" id="2.30.39.10">
    <property type="entry name" value="Alpha-1-antitrypsin, domain 1"/>
    <property type="match status" value="1"/>
</dbReference>
<evidence type="ECO:0000259" key="6">
    <source>
        <dbReference type="SMART" id="SM00093"/>
    </source>
</evidence>
<name>A0A2A4JQ63_HELVI</name>
<proteinExistence type="inferred from homology"/>
<dbReference type="Pfam" id="PF00079">
    <property type="entry name" value="Serpin"/>
    <property type="match status" value="1"/>
</dbReference>
<dbReference type="InterPro" id="IPR042185">
    <property type="entry name" value="Serpin_sf_2"/>
</dbReference>
<protein>
    <recommendedName>
        <fullName evidence="6">Serpin domain-containing protein</fullName>
    </recommendedName>
</protein>
<evidence type="ECO:0000256" key="3">
    <source>
        <dbReference type="ARBA" id="ARBA00022900"/>
    </source>
</evidence>
<keyword evidence="2" id="KW-0646">Protease inhibitor</keyword>
<comment type="caution">
    <text evidence="7">The sequence shown here is derived from an EMBL/GenBank/DDBJ whole genome shotgun (WGS) entry which is preliminary data.</text>
</comment>
<dbReference type="PANTHER" id="PTHR11461">
    <property type="entry name" value="SERINE PROTEASE INHIBITOR, SERPIN"/>
    <property type="match status" value="1"/>
</dbReference>
<evidence type="ECO:0000256" key="2">
    <source>
        <dbReference type="ARBA" id="ARBA00022690"/>
    </source>
</evidence>
<dbReference type="InterPro" id="IPR042178">
    <property type="entry name" value="Serpin_sf_1"/>
</dbReference>
<keyword evidence="3" id="KW-0722">Serine protease inhibitor</keyword>
<dbReference type="CDD" id="cd19579">
    <property type="entry name" value="serpin1K-like"/>
    <property type="match status" value="1"/>
</dbReference>
<accession>A0A2A4JQ63</accession>
<evidence type="ECO:0000256" key="1">
    <source>
        <dbReference type="ARBA" id="ARBA00009500"/>
    </source>
</evidence>
<dbReference type="PANTHER" id="PTHR11461:SF211">
    <property type="entry name" value="GH10112P-RELATED"/>
    <property type="match status" value="1"/>
</dbReference>
<sequence>MWHLFTLVSLLFLLQTNSTSKDMDSKALSSAIAQFSAKFCIELEKGKSVVSSPLSAEFVLALLTLGTTDPAHSELLTALGIPDDASIRKSFSDVSSKLKALKGVTLNVANRVYVQEGPYDLEPKLKEDAVKVFNAAIEKLNFGSGAAAVEVINDWVANQTNQKIKDLLSPDSVDSDTRLVLINALYFKGTWKKQFDPANTMNQPFHITENSSVEVPMMYREDDYSYGDSSDLQAQLLEMPYQGGEATMLVVLPHEIEGLDSVLSKLANGFNLMSEVDKMYKTKVQVTIPKFKIETEIDLAELLPKLGIHAIFNRSNSGLTKVLNVEEPLFVSKAVQKAFIEVNEEGAEAAAATAMATRRARSVAVQFAADRPALWLVRVARQVALVGSYRPPARLARDEL</sequence>
<dbReference type="GO" id="GO:0004867">
    <property type="term" value="F:serine-type endopeptidase inhibitor activity"/>
    <property type="evidence" value="ECO:0007669"/>
    <property type="project" value="UniProtKB-KW"/>
</dbReference>
<evidence type="ECO:0000313" key="7">
    <source>
        <dbReference type="EMBL" id="PCG73906.1"/>
    </source>
</evidence>
<dbReference type="SUPFAM" id="SSF56574">
    <property type="entry name" value="Serpins"/>
    <property type="match status" value="1"/>
</dbReference>
<dbReference type="EMBL" id="NWSH01000840">
    <property type="protein sequence ID" value="PCG73906.1"/>
    <property type="molecule type" value="Genomic_DNA"/>
</dbReference>
<dbReference type="SMART" id="SM00093">
    <property type="entry name" value="SERPIN"/>
    <property type="match status" value="1"/>
</dbReference>
<dbReference type="InterPro" id="IPR023796">
    <property type="entry name" value="Serpin_dom"/>
</dbReference>
<organism evidence="7">
    <name type="scientific">Heliothis virescens</name>
    <name type="common">Tobacco budworm moth</name>
    <dbReference type="NCBI Taxonomy" id="7102"/>
    <lineage>
        <taxon>Eukaryota</taxon>
        <taxon>Metazoa</taxon>
        <taxon>Ecdysozoa</taxon>
        <taxon>Arthropoda</taxon>
        <taxon>Hexapoda</taxon>
        <taxon>Insecta</taxon>
        <taxon>Pterygota</taxon>
        <taxon>Neoptera</taxon>
        <taxon>Endopterygota</taxon>
        <taxon>Lepidoptera</taxon>
        <taxon>Glossata</taxon>
        <taxon>Ditrysia</taxon>
        <taxon>Noctuoidea</taxon>
        <taxon>Noctuidae</taxon>
        <taxon>Heliothinae</taxon>
        <taxon>Heliothis</taxon>
    </lineage>
</organism>
<dbReference type="AlphaFoldDB" id="A0A2A4JQ63"/>
<dbReference type="STRING" id="7102.A0A2A4JQ63"/>
<keyword evidence="5" id="KW-0732">Signal</keyword>
<feature type="signal peptide" evidence="5">
    <location>
        <begin position="1"/>
        <end position="18"/>
    </location>
</feature>
<evidence type="ECO:0000256" key="5">
    <source>
        <dbReference type="SAM" id="SignalP"/>
    </source>
</evidence>
<comment type="similarity">
    <text evidence="1 4">Belongs to the serpin family.</text>
</comment>
<feature type="domain" description="Serpin" evidence="6">
    <location>
        <begin position="33"/>
        <end position="392"/>
    </location>
</feature>
<evidence type="ECO:0000256" key="4">
    <source>
        <dbReference type="RuleBase" id="RU000411"/>
    </source>
</evidence>
<reference evidence="7" key="1">
    <citation type="submission" date="2017-09" db="EMBL/GenBank/DDBJ databases">
        <title>Contemporary evolution of a Lepidopteran species, Heliothis virescens, in response to modern agricultural practices.</title>
        <authorList>
            <person name="Fritz M.L."/>
            <person name="Deyonke A.M."/>
            <person name="Papanicolaou A."/>
            <person name="Micinski S."/>
            <person name="Westbrook J."/>
            <person name="Gould F."/>
        </authorList>
    </citation>
    <scope>NUCLEOTIDE SEQUENCE [LARGE SCALE GENOMIC DNA]</scope>
    <source>
        <strain evidence="7">HvINT-</strain>
        <tissue evidence="7">Whole body</tissue>
    </source>
</reference>
<dbReference type="InterPro" id="IPR000215">
    <property type="entry name" value="Serpin_fam"/>
</dbReference>